<dbReference type="EMBL" id="CP049811">
    <property type="protein sequence ID" value="QIK40906.1"/>
    <property type="molecule type" value="Genomic_DNA"/>
</dbReference>
<accession>A0A6G7VM08</accession>
<name>A0A6G7VM08_9RHOB</name>
<dbReference type="AlphaFoldDB" id="A0A6G7VM08"/>
<dbReference type="KEGG" id="mon:G8E03_09090"/>
<reference evidence="1 2" key="1">
    <citation type="submission" date="2020-03" db="EMBL/GenBank/DDBJ databases">
        <title>Complete genome sequence of Monaibacterium sp. ALG8 with diverse plasmids.</title>
        <authorList>
            <person name="Sun C."/>
        </authorList>
    </citation>
    <scope>NUCLEOTIDE SEQUENCE [LARGE SCALE GENOMIC DNA]</scope>
    <source>
        <strain evidence="1 2">ALG8</strain>
    </source>
</reference>
<dbReference type="RefSeq" id="WP_166190869.1">
    <property type="nucleotide sequence ID" value="NZ_CP049811.1"/>
</dbReference>
<protein>
    <submittedName>
        <fullName evidence="1">Uncharacterized protein</fullName>
    </submittedName>
</protein>
<proteinExistence type="predicted"/>
<evidence type="ECO:0000313" key="1">
    <source>
        <dbReference type="EMBL" id="QIK40906.1"/>
    </source>
</evidence>
<sequence>MTGPSIFLSSLEGCGPEALEAFEAVLRSAGNLDVLPSDALIYEFEERVDLSADCHEIFDLAVNEIATRRMVSDGALHGL</sequence>
<evidence type="ECO:0000313" key="2">
    <source>
        <dbReference type="Proteomes" id="UP000500791"/>
    </source>
</evidence>
<organism evidence="1 2">
    <name type="scientific">Pontivivens nitratireducens</name>
    <dbReference type="NCBI Taxonomy" id="2758038"/>
    <lineage>
        <taxon>Bacteria</taxon>
        <taxon>Pseudomonadati</taxon>
        <taxon>Pseudomonadota</taxon>
        <taxon>Alphaproteobacteria</taxon>
        <taxon>Rhodobacterales</taxon>
        <taxon>Paracoccaceae</taxon>
        <taxon>Pontivivens</taxon>
    </lineage>
</organism>
<gene>
    <name evidence="1" type="ORF">G8E03_09090</name>
</gene>
<keyword evidence="2" id="KW-1185">Reference proteome</keyword>
<dbReference type="Proteomes" id="UP000500791">
    <property type="component" value="Chromosome"/>
</dbReference>